<dbReference type="PATRIC" id="fig|1240678.4.peg.875"/>
<accession>A0A0D7CTD9</accession>
<proteinExistence type="predicted"/>
<dbReference type="EMBL" id="JRKI01000005">
    <property type="protein sequence ID" value="KIZ19120.1"/>
    <property type="molecule type" value="Genomic_DNA"/>
</dbReference>
<evidence type="ECO:0000313" key="3">
    <source>
        <dbReference type="Proteomes" id="UP000032458"/>
    </source>
</evidence>
<organism evidence="2 3">
    <name type="scientific">Streptomyces natalensis ATCC 27448</name>
    <dbReference type="NCBI Taxonomy" id="1240678"/>
    <lineage>
        <taxon>Bacteria</taxon>
        <taxon>Bacillati</taxon>
        <taxon>Actinomycetota</taxon>
        <taxon>Actinomycetes</taxon>
        <taxon>Kitasatosporales</taxon>
        <taxon>Streptomycetaceae</taxon>
        <taxon>Streptomyces</taxon>
    </lineage>
</organism>
<evidence type="ECO:0000256" key="1">
    <source>
        <dbReference type="SAM" id="Phobius"/>
    </source>
</evidence>
<feature type="transmembrane region" description="Helical" evidence="1">
    <location>
        <begin position="118"/>
        <end position="139"/>
    </location>
</feature>
<evidence type="ECO:0000313" key="2">
    <source>
        <dbReference type="EMBL" id="KIZ19120.1"/>
    </source>
</evidence>
<reference evidence="2 3" key="1">
    <citation type="submission" date="2014-09" db="EMBL/GenBank/DDBJ databases">
        <title>Draft genome sequence of Streptomyces natalensis ATCC 27448, producer of the antifungal pimaricin.</title>
        <authorList>
            <person name="Mendes M.V."/>
            <person name="Beites T."/>
            <person name="Pires S."/>
            <person name="Santos C.L."/>
            <person name="Moradas-Ferreira P."/>
        </authorList>
    </citation>
    <scope>NUCLEOTIDE SEQUENCE [LARGE SCALE GENOMIC DNA]</scope>
    <source>
        <strain evidence="2 3">ATCC 27448</strain>
    </source>
</reference>
<keyword evidence="1" id="KW-1133">Transmembrane helix</keyword>
<keyword evidence="1" id="KW-0812">Transmembrane</keyword>
<feature type="transmembrane region" description="Helical" evidence="1">
    <location>
        <begin position="89"/>
        <end position="112"/>
    </location>
</feature>
<protein>
    <submittedName>
        <fullName evidence="2">Uncharacterized protein</fullName>
    </submittedName>
</protein>
<name>A0A0D7CTD9_9ACTN</name>
<feature type="transmembrane region" description="Helical" evidence="1">
    <location>
        <begin position="57"/>
        <end position="77"/>
    </location>
</feature>
<feature type="transmembrane region" description="Helical" evidence="1">
    <location>
        <begin position="34"/>
        <end position="51"/>
    </location>
</feature>
<sequence length="164" mass="18021">MNAEQAWQDLQRIRVPQERVYDEVEKCAAGDPRATYATAGIMWLFLAGMGLDLPKWGVWLMLAAYVGVLSSLAVHYSRRSRMRLHRSRYSWRSAASMAGGAAVSGGTILLSGRLVESLALPFGSLITATVSVLAFLLFVGPANRWAVAPLRDRSTRAPSERAIR</sequence>
<comment type="caution">
    <text evidence="2">The sequence shown here is derived from an EMBL/GenBank/DDBJ whole genome shotgun (WGS) entry which is preliminary data.</text>
</comment>
<dbReference type="AlphaFoldDB" id="A0A0D7CTD9"/>
<dbReference type="Proteomes" id="UP000032458">
    <property type="component" value="Unassembled WGS sequence"/>
</dbReference>
<gene>
    <name evidence="2" type="ORF">SNA_04140</name>
</gene>
<keyword evidence="3" id="KW-1185">Reference proteome</keyword>
<keyword evidence="1" id="KW-0472">Membrane</keyword>